<accession>A0ABR5A3S3</accession>
<dbReference type="InterPro" id="IPR013848">
    <property type="entry name" value="Methylthiotransferase_N"/>
</dbReference>
<reference evidence="2 3" key="1">
    <citation type="submission" date="2014-12" db="EMBL/GenBank/DDBJ databases">
        <title>Draft genome sequence of Cohnella kolymensis strain B-2846.</title>
        <authorList>
            <person name="Karlyshev A.V."/>
            <person name="Kudryashova E.B."/>
        </authorList>
    </citation>
    <scope>NUCLEOTIDE SEQUENCE [LARGE SCALE GENOMIC DNA]</scope>
    <source>
        <strain evidence="2 3">VKM B-2846</strain>
    </source>
</reference>
<dbReference type="Pfam" id="PF00919">
    <property type="entry name" value="UPF0004"/>
    <property type="match status" value="1"/>
</dbReference>
<evidence type="ECO:0000313" key="2">
    <source>
        <dbReference type="EMBL" id="KIL35702.1"/>
    </source>
</evidence>
<dbReference type="PANTHER" id="PTHR43837">
    <property type="entry name" value="RIBOSOMAL PROTEIN S12 METHYLTHIOTRANSFERASE RIMO"/>
    <property type="match status" value="1"/>
</dbReference>
<protein>
    <recommendedName>
        <fullName evidence="1">MTTase N-terminal domain-containing protein</fullName>
    </recommendedName>
</protein>
<dbReference type="Gene3D" id="2.40.50.140">
    <property type="entry name" value="Nucleic acid-binding proteins"/>
    <property type="match status" value="1"/>
</dbReference>
<evidence type="ECO:0000259" key="1">
    <source>
        <dbReference type="PROSITE" id="PS51449"/>
    </source>
</evidence>
<organism evidence="2 3">
    <name type="scientific">Cohnella kolymensis</name>
    <dbReference type="NCBI Taxonomy" id="1590652"/>
    <lineage>
        <taxon>Bacteria</taxon>
        <taxon>Bacillati</taxon>
        <taxon>Bacillota</taxon>
        <taxon>Bacilli</taxon>
        <taxon>Bacillales</taxon>
        <taxon>Paenibacillaceae</taxon>
        <taxon>Cohnella</taxon>
    </lineage>
</organism>
<dbReference type="InterPro" id="IPR012340">
    <property type="entry name" value="NA-bd_OB-fold"/>
</dbReference>
<dbReference type="PROSITE" id="PS51449">
    <property type="entry name" value="MTTASE_N"/>
    <property type="match status" value="1"/>
</dbReference>
<dbReference type="RefSeq" id="WP_041063702.1">
    <property type="nucleotide sequence ID" value="NZ_JXAL01000017.1"/>
</dbReference>
<dbReference type="Proteomes" id="UP000054526">
    <property type="component" value="Unassembled WGS sequence"/>
</dbReference>
<evidence type="ECO:0000313" key="3">
    <source>
        <dbReference type="Proteomes" id="UP000054526"/>
    </source>
</evidence>
<gene>
    <name evidence="2" type="ORF">SD71_12495</name>
</gene>
<dbReference type="PANTHER" id="PTHR43837:SF1">
    <property type="entry name" value="RIBOSOMAL PROTEIN US12 METHYLTHIOTRANSFERASE RIMO"/>
    <property type="match status" value="1"/>
</dbReference>
<proteinExistence type="predicted"/>
<keyword evidence="3" id="KW-1185">Reference proteome</keyword>
<sequence length="77" mass="8570">MPEKVSVVTLGCEKNLVDSEIMSGLVHQRGYSLVDKPEDATVDGEVFITRCRSEIGEIRRVRITHAYEYDLSGEGIA</sequence>
<dbReference type="InterPro" id="IPR005840">
    <property type="entry name" value="Ribosomal_uS12_MeSTrfase_RimO"/>
</dbReference>
<feature type="domain" description="MTTase N-terminal" evidence="1">
    <location>
        <begin position="3"/>
        <end position="77"/>
    </location>
</feature>
<name>A0ABR5A3S3_9BACL</name>
<comment type="caution">
    <text evidence="2">The sequence shown here is derived from an EMBL/GenBank/DDBJ whole genome shotgun (WGS) entry which is preliminary data.</text>
</comment>
<dbReference type="EMBL" id="JXAL01000017">
    <property type="protein sequence ID" value="KIL35702.1"/>
    <property type="molecule type" value="Genomic_DNA"/>
</dbReference>